<feature type="region of interest" description="Disordered" evidence="1">
    <location>
        <begin position="301"/>
        <end position="352"/>
    </location>
</feature>
<protein>
    <submittedName>
        <fullName evidence="2">Uncharacterized protein</fullName>
    </submittedName>
</protein>
<dbReference type="AlphaFoldDB" id="A0A8J8NZM2"/>
<feature type="region of interest" description="Disordered" evidence="1">
    <location>
        <begin position="527"/>
        <end position="564"/>
    </location>
</feature>
<dbReference type="OrthoDB" id="10690371at2759"/>
<name>A0A8J8NZM2_HALGN</name>
<feature type="region of interest" description="Disordered" evidence="1">
    <location>
        <begin position="1"/>
        <end position="37"/>
    </location>
</feature>
<gene>
    <name evidence="2" type="ORF">FGO68_gene14313</name>
</gene>
<sequence length="845" mass="94738">MSSENKTKSQDSNTKVTSALQSTIPVQQSTTTMIDEHHSNSSSTIKLMKLSPLLQPTQGHPGFAYNGATQNVLTSGDQSHLYLGSSGKEWADPAHSGLNNLSGYNPIQLNGIISGHSQSGNPQHLINDNLQVPFHNSGGTIKIALPNHSPNGQFTRAAGPSLTMVQGYQVSSHEVQNIPASAYNAGTSSASYNPLYSGLTLDQAPYPQHQVMQHEHVPMPFPDQPTIQQHLTYQALPLQENHQAGKIVIPIAKVITPMKHFTDSTNEVHLQKRSFDQAFVENQPKAANAQSGTTIRLNFSLAKPAPTNQIEESPEDGEISEPMSNYSSEGFEESPEAEDEPKDEERTPESNEGAPLQDMLVEAVENHQPQQQVLPPILVPPFIPLLHQQDQEVKAFPPEPKRLKLEKTDQPQQNYVPKPFVKPPLPQATQPTPPPVQKSEAQLYEEMRRGLMLEARGFNRNLGKLRHKNRVHFSFESLKNNITVTADGRTVARPQLHQNHNSFLHSNYQPGYTFINAMNQLTQFTREQKKKVEQLQQRSGPSIHHERNFKHQQHTERQEMHTQRQLIQAAGDYAEKNNPEQQPSAGPNDREGLISDKITSQQIFGKTAGKEQFNSSYQQRQLETINIFMGKKRPTLPNQRPMYPYYPMYSNYQGMPPPPVAAHGAGYHQRSQWNGEQGAVKNEEHSSEVGAKNNHEGVNSNEASPQKDTQAEGDYDGNVEHQNESLLHNPYNGYNAPRLPPMLPQNGEFMCITCHRGPPYTKKYAKNQCQTCYKKTKKRIEGPTGAYGSTGHSDDHHYNHPGAFNNYRGPDWQYYGNAYNRPQAVHRGGDKEGKLDNHRETMSHE</sequence>
<feature type="region of interest" description="Disordered" evidence="1">
    <location>
        <begin position="822"/>
        <end position="845"/>
    </location>
</feature>
<evidence type="ECO:0000313" key="2">
    <source>
        <dbReference type="EMBL" id="TNV84691.1"/>
    </source>
</evidence>
<accession>A0A8J8NZM2</accession>
<evidence type="ECO:0000256" key="1">
    <source>
        <dbReference type="SAM" id="MobiDB-lite"/>
    </source>
</evidence>
<feature type="compositionally biased region" description="Pro residues" evidence="1">
    <location>
        <begin position="420"/>
        <end position="436"/>
    </location>
</feature>
<evidence type="ECO:0000313" key="3">
    <source>
        <dbReference type="Proteomes" id="UP000785679"/>
    </source>
</evidence>
<comment type="caution">
    <text evidence="2">The sequence shown here is derived from an EMBL/GenBank/DDBJ whole genome shotgun (WGS) entry which is preliminary data.</text>
</comment>
<dbReference type="EMBL" id="RRYP01002516">
    <property type="protein sequence ID" value="TNV84691.1"/>
    <property type="molecule type" value="Genomic_DNA"/>
</dbReference>
<feature type="region of interest" description="Disordered" evidence="1">
    <location>
        <begin position="678"/>
        <end position="717"/>
    </location>
</feature>
<feature type="compositionally biased region" description="Basic and acidic residues" evidence="1">
    <location>
        <begin position="553"/>
        <end position="562"/>
    </location>
</feature>
<keyword evidence="3" id="KW-1185">Reference proteome</keyword>
<proteinExistence type="predicted"/>
<feature type="compositionally biased region" description="Acidic residues" evidence="1">
    <location>
        <begin position="330"/>
        <end position="342"/>
    </location>
</feature>
<dbReference type="Proteomes" id="UP000785679">
    <property type="component" value="Unassembled WGS sequence"/>
</dbReference>
<organism evidence="2 3">
    <name type="scientific">Halteria grandinella</name>
    <dbReference type="NCBI Taxonomy" id="5974"/>
    <lineage>
        <taxon>Eukaryota</taxon>
        <taxon>Sar</taxon>
        <taxon>Alveolata</taxon>
        <taxon>Ciliophora</taxon>
        <taxon>Intramacronucleata</taxon>
        <taxon>Spirotrichea</taxon>
        <taxon>Stichotrichia</taxon>
        <taxon>Sporadotrichida</taxon>
        <taxon>Halteriidae</taxon>
        <taxon>Halteria</taxon>
    </lineage>
</organism>
<feature type="compositionally biased region" description="Polar residues" evidence="1">
    <location>
        <begin position="696"/>
        <end position="708"/>
    </location>
</feature>
<feature type="compositionally biased region" description="Polar residues" evidence="1">
    <location>
        <begin position="10"/>
        <end position="33"/>
    </location>
</feature>
<reference evidence="2" key="1">
    <citation type="submission" date="2019-06" db="EMBL/GenBank/DDBJ databases">
        <authorList>
            <person name="Zheng W."/>
        </authorList>
    </citation>
    <scope>NUCLEOTIDE SEQUENCE</scope>
    <source>
        <strain evidence="2">QDHG01</strain>
    </source>
</reference>
<feature type="region of interest" description="Disordered" evidence="1">
    <location>
        <begin position="405"/>
        <end position="436"/>
    </location>
</feature>
<feature type="compositionally biased region" description="Basic and acidic residues" evidence="1">
    <location>
        <begin position="827"/>
        <end position="845"/>
    </location>
</feature>